<sequence length="152" mass="17374">MKFLLPILLLMITFWGCAQKNAFERFHISESQELAEDNIQSSKVINKKAEVVGIITAVYLNKINPELYSDHEYFYVYLYAKNKNDAINFSLNGMPALLAEELSAENEFTALTSFKSKWNKYYLVGFAKQQGTLNLKVQIGKSSAALVFKQDR</sequence>
<dbReference type="eggNOG" id="ENOG50319NZ">
    <property type="taxonomic scope" value="Bacteria"/>
</dbReference>
<dbReference type="OrthoDB" id="5334719at2"/>
<accession>E0USL4</accession>
<keyword evidence="2" id="KW-1185">Reference proteome</keyword>
<dbReference type="Proteomes" id="UP000007803">
    <property type="component" value="Chromosome"/>
</dbReference>
<evidence type="ECO:0000313" key="1">
    <source>
        <dbReference type="EMBL" id="ADN09177.1"/>
    </source>
</evidence>
<reference evidence="2" key="1">
    <citation type="journal article" date="2010" name="Stand. Genomic Sci.">
        <title>Complete genome sequence of Sulfurimonas autotrophica type strain (OK10).</title>
        <authorList>
            <person name="Sikorski J."/>
            <person name="Munk C."/>
            <person name="Lapidus A."/>
            <person name="Djao O."/>
            <person name="Lucas S."/>
            <person name="Glavina Del Rio T."/>
            <person name="Nolan M."/>
            <person name="Tice H."/>
            <person name="Han C."/>
            <person name="Cheng J."/>
            <person name="Tapia R."/>
            <person name="Goodwin L."/>
            <person name="Pitluck S."/>
            <person name="Liolios K."/>
            <person name="Ivanova N."/>
            <person name="Mavromatis K."/>
            <person name="Mikhailova N."/>
            <person name="Pati A."/>
            <person name="Sims D."/>
            <person name="Meincke L."/>
            <person name="Brettin T."/>
            <person name="Detter J."/>
            <person name="Chen A."/>
            <person name="Palaniappan K."/>
            <person name="Land M."/>
            <person name="Hauser L."/>
            <person name="Chang Y."/>
            <person name="Jeffries C."/>
            <person name="Rohde M."/>
            <person name="Lang E."/>
            <person name="Spring S."/>
            <person name="Goker M."/>
            <person name="Woyke T."/>
            <person name="Bristow J."/>
            <person name="Eisen J."/>
            <person name="Markowitz V."/>
            <person name="Hugenholtz P."/>
            <person name="Kyrpides N."/>
            <person name="Klenk H."/>
        </authorList>
    </citation>
    <scope>NUCLEOTIDE SEQUENCE [LARGE SCALE GENOMIC DNA]</scope>
    <source>
        <strain evidence="2">ATCC BAA-671 / DSM 16294 / JCM 11897 / OK10</strain>
    </source>
</reference>
<dbReference type="HOGENOM" id="CLU_1721415_0_0_7"/>
<organism evidence="1 2">
    <name type="scientific">Sulfurimonas autotrophica (strain ATCC BAA-671 / DSM 16294 / JCM 11897 / OK10)</name>
    <dbReference type="NCBI Taxonomy" id="563040"/>
    <lineage>
        <taxon>Bacteria</taxon>
        <taxon>Pseudomonadati</taxon>
        <taxon>Campylobacterota</taxon>
        <taxon>Epsilonproteobacteria</taxon>
        <taxon>Campylobacterales</taxon>
        <taxon>Sulfurimonadaceae</taxon>
        <taxon>Sulfurimonas</taxon>
    </lineage>
</organism>
<dbReference type="STRING" id="563040.Saut_1129"/>
<name>E0USL4_SULAO</name>
<gene>
    <name evidence="1" type="ordered locus">Saut_1129</name>
</gene>
<protein>
    <submittedName>
        <fullName evidence="1">Uncharacterized protein</fullName>
    </submittedName>
</protein>
<dbReference type="EMBL" id="CP002205">
    <property type="protein sequence ID" value="ADN09177.1"/>
    <property type="molecule type" value="Genomic_DNA"/>
</dbReference>
<proteinExistence type="predicted"/>
<evidence type="ECO:0000313" key="2">
    <source>
        <dbReference type="Proteomes" id="UP000007803"/>
    </source>
</evidence>
<dbReference type="KEGG" id="sua:Saut_1129"/>
<dbReference type="RefSeq" id="WP_013326933.1">
    <property type="nucleotide sequence ID" value="NC_014506.1"/>
</dbReference>
<dbReference type="AlphaFoldDB" id="E0USL4"/>